<feature type="compositionally biased region" description="Polar residues" evidence="7">
    <location>
        <begin position="1"/>
        <end position="14"/>
    </location>
</feature>
<name>A0A8T2SJL8_CERRI</name>
<evidence type="ECO:0000256" key="1">
    <source>
        <dbReference type="ARBA" id="ARBA00004141"/>
    </source>
</evidence>
<dbReference type="OMA" id="LAYICAW"/>
<feature type="transmembrane region" description="Helical" evidence="6">
    <location>
        <begin position="516"/>
        <end position="533"/>
    </location>
</feature>
<feature type="region of interest" description="Disordered" evidence="7">
    <location>
        <begin position="1"/>
        <end position="27"/>
    </location>
</feature>
<proteinExistence type="inferred from homology"/>
<feature type="transmembrane region" description="Helical" evidence="6">
    <location>
        <begin position="486"/>
        <end position="510"/>
    </location>
</feature>
<dbReference type="EMBL" id="CM035424">
    <property type="protein sequence ID" value="KAH7352039.1"/>
    <property type="molecule type" value="Genomic_DNA"/>
</dbReference>
<evidence type="ECO:0000313" key="9">
    <source>
        <dbReference type="Proteomes" id="UP000825935"/>
    </source>
</evidence>
<evidence type="ECO:0000256" key="3">
    <source>
        <dbReference type="ARBA" id="ARBA00022692"/>
    </source>
</evidence>
<evidence type="ECO:0000256" key="7">
    <source>
        <dbReference type="SAM" id="MobiDB-lite"/>
    </source>
</evidence>
<feature type="region of interest" description="Disordered" evidence="7">
    <location>
        <begin position="39"/>
        <end position="87"/>
    </location>
</feature>
<feature type="transmembrane region" description="Helical" evidence="6">
    <location>
        <begin position="308"/>
        <end position="327"/>
    </location>
</feature>
<feature type="compositionally biased region" description="Basic and acidic residues" evidence="7">
    <location>
        <begin position="68"/>
        <end position="87"/>
    </location>
</feature>
<feature type="transmembrane region" description="Helical" evidence="6">
    <location>
        <begin position="266"/>
        <end position="287"/>
    </location>
</feature>
<accession>A0A8T2SJL8</accession>
<feature type="transmembrane region" description="Helical" evidence="6">
    <location>
        <begin position="170"/>
        <end position="189"/>
    </location>
</feature>
<comment type="subcellular location">
    <subcellularLocation>
        <location evidence="6">Cell membrane</location>
        <topology evidence="6">Multi-pass membrane protein</topology>
    </subcellularLocation>
    <subcellularLocation>
        <location evidence="1">Membrane</location>
        <topology evidence="1">Multi-pass membrane protein</topology>
    </subcellularLocation>
</comment>
<comment type="similarity">
    <text evidence="2 6">Belongs to the CTL (choline transporter-like) family.</text>
</comment>
<evidence type="ECO:0000256" key="4">
    <source>
        <dbReference type="ARBA" id="ARBA00022989"/>
    </source>
</evidence>
<feature type="compositionally biased region" description="Polar residues" evidence="7">
    <location>
        <begin position="125"/>
        <end position="140"/>
    </location>
</feature>
<dbReference type="PANTHER" id="PTHR12385:SF93">
    <property type="entry name" value="CHOLINE TRANSPORTER-LIKE PROTEIN"/>
    <property type="match status" value="1"/>
</dbReference>
<dbReference type="Pfam" id="PF04515">
    <property type="entry name" value="Choline_transpo"/>
    <property type="match status" value="1"/>
</dbReference>
<dbReference type="GO" id="GO:0022857">
    <property type="term" value="F:transmembrane transporter activity"/>
    <property type="evidence" value="ECO:0007669"/>
    <property type="project" value="UniProtKB-UniRule"/>
</dbReference>
<reference evidence="8" key="1">
    <citation type="submission" date="2021-08" db="EMBL/GenBank/DDBJ databases">
        <title>WGS assembly of Ceratopteris richardii.</title>
        <authorList>
            <person name="Marchant D.B."/>
            <person name="Chen G."/>
            <person name="Jenkins J."/>
            <person name="Shu S."/>
            <person name="Leebens-Mack J."/>
            <person name="Grimwood J."/>
            <person name="Schmutz J."/>
            <person name="Soltis P."/>
            <person name="Soltis D."/>
            <person name="Chen Z.-H."/>
        </authorList>
    </citation>
    <scope>NUCLEOTIDE SEQUENCE</scope>
    <source>
        <strain evidence="8">Whitten #5841</strain>
        <tissue evidence="8">Leaf</tissue>
    </source>
</reference>
<keyword evidence="5 6" id="KW-0472">Membrane</keyword>
<dbReference type="PANTHER" id="PTHR12385">
    <property type="entry name" value="CHOLINE TRANSPORTER-LIKE (SLC FAMILY 44)"/>
    <property type="match status" value="1"/>
</dbReference>
<feature type="compositionally biased region" description="Low complexity" evidence="7">
    <location>
        <begin position="47"/>
        <end position="56"/>
    </location>
</feature>
<dbReference type="Proteomes" id="UP000825935">
    <property type="component" value="Chromosome 19"/>
</dbReference>
<feature type="transmembrane region" description="Helical" evidence="6">
    <location>
        <begin position="333"/>
        <end position="351"/>
    </location>
</feature>
<evidence type="ECO:0000313" key="8">
    <source>
        <dbReference type="EMBL" id="KAH7352039.1"/>
    </source>
</evidence>
<organism evidence="8 9">
    <name type="scientific">Ceratopteris richardii</name>
    <name type="common">Triangle waterfern</name>
    <dbReference type="NCBI Taxonomy" id="49495"/>
    <lineage>
        <taxon>Eukaryota</taxon>
        <taxon>Viridiplantae</taxon>
        <taxon>Streptophyta</taxon>
        <taxon>Embryophyta</taxon>
        <taxon>Tracheophyta</taxon>
        <taxon>Polypodiopsida</taxon>
        <taxon>Polypodiidae</taxon>
        <taxon>Polypodiales</taxon>
        <taxon>Pteridineae</taxon>
        <taxon>Pteridaceae</taxon>
        <taxon>Parkerioideae</taxon>
        <taxon>Ceratopteris</taxon>
    </lineage>
</organism>
<feature type="transmembrane region" description="Helical" evidence="6">
    <location>
        <begin position="209"/>
        <end position="230"/>
    </location>
</feature>
<comment type="caution">
    <text evidence="8">The sequence shown here is derived from an EMBL/GenBank/DDBJ whole genome shotgun (WGS) entry which is preliminary data.</text>
</comment>
<protein>
    <recommendedName>
        <fullName evidence="6">Choline transporter-like protein</fullName>
    </recommendedName>
</protein>
<keyword evidence="4 6" id="KW-1133">Transmembrane helix</keyword>
<gene>
    <name evidence="8" type="ORF">KP509_19G026000</name>
</gene>
<keyword evidence="3 6" id="KW-0812">Transmembrane</keyword>
<feature type="region of interest" description="Disordered" evidence="7">
    <location>
        <begin position="111"/>
        <end position="147"/>
    </location>
</feature>
<sequence length="584" mass="64480">MGNIESTDIFDNSLDTGRGGAGYYRDDDVFRDDYYRGQYWDGERTPSRTPVRTPVRTAPPSPVPLPAPRERDKEGEFGPTADKEAKVAPDGMNHTISAAASHEGEIISESPETLQEHKPHGEASSGVTNDVNISKSQKTNPVVPEATSRSADAAAEVVVESRSRFPLRDLPFALLFIFHILMVTAGILYLNVVYLRGMSDRKIHNLQRWFPQLGTAIFTGSISACLFQALFRLYPIAMAKSIIWVSSFFTLGAALMLISASVPSSVGLGVIVFIFSICQSLYACWVLRRLKYAADLLFFSLNTARKVRGTYVISLWVLLIASVWLLFWSFGVVSALTFHFAPLVVMALLVSMFWTLEILRNVVCAAISRDVAVYYIVGADQSHWDRSLYSASTSWFGSICMGSLIVPVLHTLRVTARGLNRIHSDNEFMFSCADCFDRVTAILVKYANNWAYAQVALHRKAFMRASRDTYDLFTQKRVDVVIGSDLTSSFCVLSSITGGMLCVIVSGGWTFGTHKALTASVSTVSFFIGYFLVRIAMAVPQGAVCAHYVCYCEKPGCQELVASPVPERIKELLADVDVEVTKAP</sequence>
<dbReference type="GO" id="GO:0005886">
    <property type="term" value="C:plasma membrane"/>
    <property type="evidence" value="ECO:0007669"/>
    <property type="project" value="UniProtKB-SubCell"/>
</dbReference>
<dbReference type="OrthoDB" id="44736at2759"/>
<feature type="compositionally biased region" description="Pro residues" evidence="7">
    <location>
        <begin position="57"/>
        <end position="67"/>
    </location>
</feature>
<dbReference type="InterPro" id="IPR007603">
    <property type="entry name" value="Choline_transptr-like"/>
</dbReference>
<comment type="function">
    <text evidence="6">Choline transporter.</text>
</comment>
<feature type="transmembrane region" description="Helical" evidence="6">
    <location>
        <begin position="242"/>
        <end position="260"/>
    </location>
</feature>
<dbReference type="AlphaFoldDB" id="A0A8T2SJL8"/>
<evidence type="ECO:0000256" key="2">
    <source>
        <dbReference type="ARBA" id="ARBA00007168"/>
    </source>
</evidence>
<evidence type="ECO:0000256" key="6">
    <source>
        <dbReference type="RuleBase" id="RU368066"/>
    </source>
</evidence>
<evidence type="ECO:0000256" key="5">
    <source>
        <dbReference type="ARBA" id="ARBA00023136"/>
    </source>
</evidence>
<keyword evidence="9" id="KW-1185">Reference proteome</keyword>